<comment type="subcellular location">
    <subcellularLocation>
        <location evidence="1">Cell membrane</location>
        <topology evidence="1">Multi-pass membrane protein</topology>
    </subcellularLocation>
</comment>
<dbReference type="Pfam" id="PF00005">
    <property type="entry name" value="ABC_tran"/>
    <property type="match status" value="1"/>
</dbReference>
<protein>
    <submittedName>
        <fullName evidence="10">ABC-type multidrug transport system, ATPase and permease component</fullName>
    </submittedName>
</protein>
<dbReference type="InterPro" id="IPR027417">
    <property type="entry name" value="P-loop_NTPase"/>
</dbReference>
<evidence type="ECO:0000256" key="1">
    <source>
        <dbReference type="ARBA" id="ARBA00004651"/>
    </source>
</evidence>
<feature type="domain" description="ABC transporter" evidence="8">
    <location>
        <begin position="339"/>
        <end position="574"/>
    </location>
</feature>
<feature type="transmembrane region" description="Helical" evidence="7">
    <location>
        <begin position="164"/>
        <end position="182"/>
    </location>
</feature>
<keyword evidence="2 7" id="KW-0812">Transmembrane</keyword>
<evidence type="ECO:0000259" key="8">
    <source>
        <dbReference type="PROSITE" id="PS50893"/>
    </source>
</evidence>
<evidence type="ECO:0000256" key="3">
    <source>
        <dbReference type="ARBA" id="ARBA00022741"/>
    </source>
</evidence>
<dbReference type="InterPro" id="IPR039421">
    <property type="entry name" value="Type_1_exporter"/>
</dbReference>
<feature type="domain" description="ABC transmembrane type-1" evidence="9">
    <location>
        <begin position="23"/>
        <end position="305"/>
    </location>
</feature>
<organism evidence="10 11">
    <name type="scientific">Sphaerochaeta pleomorpha (strain ATCC BAA-1885 / DSM 22778 / Grapes)</name>
    <dbReference type="NCBI Taxonomy" id="158190"/>
    <lineage>
        <taxon>Bacteria</taxon>
        <taxon>Pseudomonadati</taxon>
        <taxon>Spirochaetota</taxon>
        <taxon>Spirochaetia</taxon>
        <taxon>Spirochaetales</taxon>
        <taxon>Sphaerochaetaceae</taxon>
        <taxon>Sphaerochaeta</taxon>
    </lineage>
</organism>
<evidence type="ECO:0000313" key="11">
    <source>
        <dbReference type="Proteomes" id="UP000005632"/>
    </source>
</evidence>
<evidence type="ECO:0000256" key="5">
    <source>
        <dbReference type="ARBA" id="ARBA00022989"/>
    </source>
</evidence>
<dbReference type="SMART" id="SM00382">
    <property type="entry name" value="AAA"/>
    <property type="match status" value="1"/>
</dbReference>
<evidence type="ECO:0000259" key="9">
    <source>
        <dbReference type="PROSITE" id="PS50929"/>
    </source>
</evidence>
<feature type="transmembrane region" description="Helical" evidence="7">
    <location>
        <begin position="59"/>
        <end position="81"/>
    </location>
</feature>
<dbReference type="Gene3D" id="1.20.1560.10">
    <property type="entry name" value="ABC transporter type 1, transmembrane domain"/>
    <property type="match status" value="1"/>
</dbReference>
<keyword evidence="4" id="KW-0067">ATP-binding</keyword>
<dbReference type="GO" id="GO:0005524">
    <property type="term" value="F:ATP binding"/>
    <property type="evidence" value="ECO:0007669"/>
    <property type="project" value="UniProtKB-KW"/>
</dbReference>
<feature type="transmembrane region" description="Helical" evidence="7">
    <location>
        <begin position="256"/>
        <end position="273"/>
    </location>
</feature>
<keyword evidence="5 7" id="KW-1133">Transmembrane helix</keyword>
<evidence type="ECO:0000256" key="7">
    <source>
        <dbReference type="SAM" id="Phobius"/>
    </source>
</evidence>
<feature type="transmembrane region" description="Helical" evidence="7">
    <location>
        <begin position="21"/>
        <end position="39"/>
    </location>
</feature>
<dbReference type="PROSITE" id="PS50929">
    <property type="entry name" value="ABC_TM1F"/>
    <property type="match status" value="1"/>
</dbReference>
<name>G8QSN2_SPHPG</name>
<dbReference type="SUPFAM" id="SSF90123">
    <property type="entry name" value="ABC transporter transmembrane region"/>
    <property type="match status" value="1"/>
</dbReference>
<feature type="transmembrane region" description="Helical" evidence="7">
    <location>
        <begin position="279"/>
        <end position="297"/>
    </location>
</feature>
<reference evidence="10 11" key="1">
    <citation type="submission" date="2011-11" db="EMBL/GenBank/DDBJ databases">
        <title>Complete sequence of Spirochaeta sp. grapes.</title>
        <authorList>
            <consortium name="US DOE Joint Genome Institute"/>
            <person name="Lucas S."/>
            <person name="Han J."/>
            <person name="Lapidus A."/>
            <person name="Cheng J.-F."/>
            <person name="Goodwin L."/>
            <person name="Pitluck S."/>
            <person name="Peters L."/>
            <person name="Ovchinnikova G."/>
            <person name="Munk A.C."/>
            <person name="Detter J.C."/>
            <person name="Han C."/>
            <person name="Tapia R."/>
            <person name="Land M."/>
            <person name="Hauser L."/>
            <person name="Kyrpides N."/>
            <person name="Ivanova N."/>
            <person name="Pagani I."/>
            <person name="Ritalahtilisa K."/>
            <person name="Loeffler F."/>
            <person name="Woyke T."/>
        </authorList>
    </citation>
    <scope>NUCLEOTIDE SEQUENCE [LARGE SCALE GENOMIC DNA]</scope>
    <source>
        <strain evidence="11">ATCC BAA-1885 / DSM 22778 / Grapes</strain>
    </source>
</reference>
<dbReference type="CDD" id="cd18549">
    <property type="entry name" value="ABC_6TM_YwjA_like"/>
    <property type="match status" value="1"/>
</dbReference>
<dbReference type="eggNOG" id="COG1132">
    <property type="taxonomic scope" value="Bacteria"/>
</dbReference>
<dbReference type="FunFam" id="3.40.50.300:FF:000218">
    <property type="entry name" value="Multidrug ABC transporter ATP-binding protein"/>
    <property type="match status" value="1"/>
</dbReference>
<accession>G8QSN2</accession>
<dbReference type="PANTHER" id="PTHR43394">
    <property type="entry name" value="ATP-DEPENDENT PERMEASE MDL1, MITOCHONDRIAL"/>
    <property type="match status" value="1"/>
</dbReference>
<dbReference type="GO" id="GO:0005886">
    <property type="term" value="C:plasma membrane"/>
    <property type="evidence" value="ECO:0007669"/>
    <property type="project" value="UniProtKB-SubCell"/>
</dbReference>
<dbReference type="SUPFAM" id="SSF52540">
    <property type="entry name" value="P-loop containing nucleoside triphosphate hydrolases"/>
    <property type="match status" value="1"/>
</dbReference>
<dbReference type="Pfam" id="PF00664">
    <property type="entry name" value="ABC_membrane"/>
    <property type="match status" value="1"/>
</dbReference>
<evidence type="ECO:0000256" key="2">
    <source>
        <dbReference type="ARBA" id="ARBA00022692"/>
    </source>
</evidence>
<dbReference type="InterPro" id="IPR017871">
    <property type="entry name" value="ABC_transporter-like_CS"/>
</dbReference>
<dbReference type="GO" id="GO:0016887">
    <property type="term" value="F:ATP hydrolysis activity"/>
    <property type="evidence" value="ECO:0007669"/>
    <property type="project" value="InterPro"/>
</dbReference>
<dbReference type="EMBL" id="CP003155">
    <property type="protein sequence ID" value="AEV28993.1"/>
    <property type="molecule type" value="Genomic_DNA"/>
</dbReference>
<dbReference type="PANTHER" id="PTHR43394:SF1">
    <property type="entry name" value="ATP-BINDING CASSETTE SUB-FAMILY B MEMBER 10, MITOCHONDRIAL"/>
    <property type="match status" value="1"/>
</dbReference>
<dbReference type="PROSITE" id="PS00211">
    <property type="entry name" value="ABC_TRANSPORTER_1"/>
    <property type="match status" value="1"/>
</dbReference>
<dbReference type="STRING" id="158190.SpiGrapes_1176"/>
<dbReference type="GO" id="GO:0015421">
    <property type="term" value="F:ABC-type oligopeptide transporter activity"/>
    <property type="evidence" value="ECO:0007669"/>
    <property type="project" value="TreeGrafter"/>
</dbReference>
<dbReference type="KEGG" id="sgp:SpiGrapes_1176"/>
<evidence type="ECO:0000313" key="10">
    <source>
        <dbReference type="EMBL" id="AEV28993.1"/>
    </source>
</evidence>
<keyword evidence="6 7" id="KW-0472">Membrane</keyword>
<dbReference type="AlphaFoldDB" id="G8QSN2"/>
<dbReference type="Proteomes" id="UP000005632">
    <property type="component" value="Chromosome"/>
</dbReference>
<evidence type="ECO:0000256" key="6">
    <source>
        <dbReference type="ARBA" id="ARBA00023136"/>
    </source>
</evidence>
<evidence type="ECO:0000256" key="4">
    <source>
        <dbReference type="ARBA" id="ARBA00022840"/>
    </source>
</evidence>
<keyword evidence="3" id="KW-0547">Nucleotide-binding</keyword>
<dbReference type="InterPro" id="IPR003593">
    <property type="entry name" value="AAA+_ATPase"/>
</dbReference>
<keyword evidence="11" id="KW-1185">Reference proteome</keyword>
<gene>
    <name evidence="10" type="ordered locus">SpiGrapes_1176</name>
</gene>
<dbReference type="InterPro" id="IPR011527">
    <property type="entry name" value="ABC1_TM_dom"/>
</dbReference>
<dbReference type="PROSITE" id="PS50893">
    <property type="entry name" value="ABC_TRANSPORTER_2"/>
    <property type="match status" value="1"/>
</dbReference>
<dbReference type="InterPro" id="IPR003439">
    <property type="entry name" value="ABC_transporter-like_ATP-bd"/>
</dbReference>
<proteinExistence type="predicted"/>
<dbReference type="Gene3D" id="3.40.50.300">
    <property type="entry name" value="P-loop containing nucleotide triphosphate hydrolases"/>
    <property type="match status" value="1"/>
</dbReference>
<sequence>MGRNTDMLKRFISYYRPYKGLFFLDMGVAVFSSFLSILFPSLTRQLLKTEIPEGNVRTMFIIFGVMLLIYILQAVCQYIRVTWGHILGVQMENDMRSELFSHLQKLSFGYFDKTKTGHVMSRITNDLFQITETAHHAPEDLLISLATILGSYIIMFSYNVSLSLVSLIPLPIMVFYGVHYGLKMKQTFREVRRTVADVNSTVENSLQGIREVKSFSREEYQSKKFDNVNNVLRDSKMQQYKVMGSYHSILGLFRDLYYFCTIAGGALLILLGKVQAYDLVAFILYVGVVLPPIDRLINFTEQLQQGMASFERFTQVMDEQPSITDKKNAVPLVVTEGNVTYDQVTFQYESSVETILDDICLTIKGGSTVALVGESGAGKSTFASLIPRFYEAASGKVLIDGQDVADVRQSSLHQNIGFVQQNVFLFDDTIRENLRYGKVDASDSEMYAALDAANLGSFVRSLPDGLDTQVGERGTLLSGGQKQRISIARVFLKNPPILIFDEATSSLDSESEELITEAFSRLSHGRTAIVIAHRLTTVKNADCIFVLDKGKLIEEGTHTELLAKGGQYAKLYSKQDFS</sequence>
<dbReference type="InterPro" id="IPR036640">
    <property type="entry name" value="ABC1_TM_sf"/>
</dbReference>
<dbReference type="HOGENOM" id="CLU_000604_84_3_12"/>